<dbReference type="Gene3D" id="1.20.5.930">
    <property type="entry name" value="Bicelle-embedded integrin alpha(iib) transmembrane segment"/>
    <property type="match status" value="1"/>
</dbReference>
<dbReference type="Pfam" id="PF01839">
    <property type="entry name" value="FG-GAP"/>
    <property type="match status" value="2"/>
</dbReference>
<dbReference type="EMBL" id="CALNXI010000398">
    <property type="protein sequence ID" value="CAH3026294.1"/>
    <property type="molecule type" value="Genomic_DNA"/>
</dbReference>
<evidence type="ECO:0000256" key="12">
    <source>
        <dbReference type="PROSITE-ProRule" id="PRU00803"/>
    </source>
</evidence>
<dbReference type="Gene3D" id="2.60.40.1510">
    <property type="entry name" value="ntegrin, alpha v. Chain A, domain 3"/>
    <property type="match status" value="1"/>
</dbReference>
<evidence type="ECO:0000256" key="11">
    <source>
        <dbReference type="ARBA" id="ARBA00023180"/>
    </source>
</evidence>
<feature type="region of interest" description="Disordered" evidence="14">
    <location>
        <begin position="877"/>
        <end position="921"/>
    </location>
</feature>
<keyword evidence="7 13" id="KW-1133">Transmembrane helix</keyword>
<dbReference type="SUPFAM" id="SSF69318">
    <property type="entry name" value="Integrin alpha N-terminal domain"/>
    <property type="match status" value="1"/>
</dbReference>
<evidence type="ECO:0000256" key="2">
    <source>
        <dbReference type="ARBA" id="ARBA00008054"/>
    </source>
</evidence>
<keyword evidence="19" id="KW-1185">Reference proteome</keyword>
<feature type="repeat" description="FG-GAP" evidence="12">
    <location>
        <begin position="19"/>
        <end position="92"/>
    </location>
</feature>
<dbReference type="InterPro" id="IPR032695">
    <property type="entry name" value="Integrin_dom_sf"/>
</dbReference>
<feature type="repeat" description="FG-GAP" evidence="12">
    <location>
        <begin position="348"/>
        <end position="406"/>
    </location>
</feature>
<feature type="compositionally biased region" description="Basic and acidic residues" evidence="14">
    <location>
        <begin position="886"/>
        <end position="897"/>
    </location>
</feature>
<comment type="similarity">
    <text evidence="2 13">Belongs to the integrin alpha chain family.</text>
</comment>
<dbReference type="PANTHER" id="PTHR23220:SF122">
    <property type="entry name" value="INTEGRIN ALPHA-PS1"/>
    <property type="match status" value="1"/>
</dbReference>
<reference evidence="18 19" key="1">
    <citation type="submission" date="2022-05" db="EMBL/GenBank/DDBJ databases">
        <authorList>
            <consortium name="Genoscope - CEA"/>
            <person name="William W."/>
        </authorList>
    </citation>
    <scope>NUCLEOTIDE SEQUENCE [LARGE SCALE GENOMIC DNA]</scope>
</reference>
<keyword evidence="8 13" id="KW-0401">Integrin</keyword>
<evidence type="ECO:0000256" key="13">
    <source>
        <dbReference type="RuleBase" id="RU003762"/>
    </source>
</evidence>
<feature type="compositionally biased region" description="Basic and acidic residues" evidence="14">
    <location>
        <begin position="907"/>
        <end position="921"/>
    </location>
</feature>
<dbReference type="InterPro" id="IPR048286">
    <property type="entry name" value="Integrin_alpha_Ig-like_3"/>
</dbReference>
<evidence type="ECO:0000256" key="1">
    <source>
        <dbReference type="ARBA" id="ARBA00004479"/>
    </source>
</evidence>
<dbReference type="InterPro" id="IPR013517">
    <property type="entry name" value="FG-GAP"/>
</dbReference>
<dbReference type="Gene3D" id="2.60.40.1530">
    <property type="entry name" value="ntegrin, alpha v. Chain A, domain 4"/>
    <property type="match status" value="1"/>
</dbReference>
<feature type="domain" description="Integrin alpha second immunoglobulin-like" evidence="16">
    <location>
        <begin position="625"/>
        <end position="760"/>
    </location>
</feature>
<organism evidence="18 19">
    <name type="scientific">Porites evermanni</name>
    <dbReference type="NCBI Taxonomy" id="104178"/>
    <lineage>
        <taxon>Eukaryota</taxon>
        <taxon>Metazoa</taxon>
        <taxon>Cnidaria</taxon>
        <taxon>Anthozoa</taxon>
        <taxon>Hexacorallia</taxon>
        <taxon>Scleractinia</taxon>
        <taxon>Fungiina</taxon>
        <taxon>Poritidae</taxon>
        <taxon>Porites</taxon>
    </lineage>
</organism>
<dbReference type="PROSITE" id="PS51470">
    <property type="entry name" value="FG_GAP"/>
    <property type="match status" value="4"/>
</dbReference>
<keyword evidence="3 13" id="KW-0812">Transmembrane</keyword>
<accession>A0ABN8M9W8</accession>
<feature type="repeat" description="FG-GAP" evidence="12">
    <location>
        <begin position="410"/>
        <end position="472"/>
    </location>
</feature>
<evidence type="ECO:0000259" key="15">
    <source>
        <dbReference type="Pfam" id="PF08441"/>
    </source>
</evidence>
<dbReference type="Pfam" id="PF20806">
    <property type="entry name" value="Integrin_A_Ig_3"/>
    <property type="match status" value="1"/>
</dbReference>
<feature type="chain" id="PRO_5044990476" evidence="13">
    <location>
        <begin position="18"/>
        <end position="1066"/>
    </location>
</feature>
<evidence type="ECO:0000256" key="6">
    <source>
        <dbReference type="ARBA" id="ARBA00022889"/>
    </source>
</evidence>
<evidence type="ECO:0000256" key="4">
    <source>
        <dbReference type="ARBA" id="ARBA00022729"/>
    </source>
</evidence>
<evidence type="ECO:0000256" key="7">
    <source>
        <dbReference type="ARBA" id="ARBA00022989"/>
    </source>
</evidence>
<evidence type="ECO:0000313" key="19">
    <source>
        <dbReference type="Proteomes" id="UP001159427"/>
    </source>
</evidence>
<dbReference type="InterPro" id="IPR028994">
    <property type="entry name" value="Integrin_alpha_N"/>
</dbReference>
<feature type="transmembrane region" description="Helical" evidence="13">
    <location>
        <begin position="1016"/>
        <end position="1037"/>
    </location>
</feature>
<proteinExistence type="inferred from homology"/>
<dbReference type="SMART" id="SM00191">
    <property type="entry name" value="Int_alpha"/>
    <property type="match status" value="5"/>
</dbReference>
<dbReference type="InterPro" id="IPR013519">
    <property type="entry name" value="Int_alpha_beta-p"/>
</dbReference>
<feature type="domain" description="Integrin alpha third immunoglobulin-like" evidence="17">
    <location>
        <begin position="776"/>
        <end position="1002"/>
    </location>
</feature>
<gene>
    <name evidence="18" type="ORF">PEVE_00028608</name>
</gene>
<dbReference type="Proteomes" id="UP001159427">
    <property type="component" value="Unassembled WGS sequence"/>
</dbReference>
<keyword evidence="10 13" id="KW-0675">Receptor</keyword>
<dbReference type="Pfam" id="PF20805">
    <property type="entry name" value="Integrin_A_Ig_2"/>
    <property type="match status" value="1"/>
</dbReference>
<keyword evidence="9 13" id="KW-0472">Membrane</keyword>
<feature type="signal peptide" evidence="13">
    <location>
        <begin position="1"/>
        <end position="17"/>
    </location>
</feature>
<dbReference type="PANTHER" id="PTHR23220">
    <property type="entry name" value="INTEGRIN ALPHA"/>
    <property type="match status" value="1"/>
</dbReference>
<evidence type="ECO:0000256" key="10">
    <source>
        <dbReference type="ARBA" id="ARBA00023170"/>
    </source>
</evidence>
<dbReference type="PRINTS" id="PR01185">
    <property type="entry name" value="INTEGRINA"/>
</dbReference>
<comment type="subcellular location">
    <subcellularLocation>
        <location evidence="1 13">Membrane</location>
        <topology evidence="1 13">Single-pass type I membrane protein</topology>
    </subcellularLocation>
</comment>
<keyword evidence="6 13" id="KW-0130">Cell adhesion</keyword>
<dbReference type="Gene3D" id="2.60.40.1460">
    <property type="entry name" value="Integrin domains. Chain A, domain 2"/>
    <property type="match status" value="1"/>
</dbReference>
<protein>
    <submittedName>
        <fullName evidence="18">Uncharacterized protein</fullName>
    </submittedName>
</protein>
<dbReference type="InterPro" id="IPR000413">
    <property type="entry name" value="Integrin_alpha"/>
</dbReference>
<evidence type="ECO:0000256" key="3">
    <source>
        <dbReference type="ARBA" id="ARBA00022692"/>
    </source>
</evidence>
<dbReference type="Gene3D" id="2.130.10.130">
    <property type="entry name" value="Integrin alpha, N-terminal"/>
    <property type="match status" value="1"/>
</dbReference>
<dbReference type="InterPro" id="IPR013649">
    <property type="entry name" value="Integrin_alpha_Ig-like_1"/>
</dbReference>
<evidence type="ECO:0000256" key="9">
    <source>
        <dbReference type="ARBA" id="ARBA00023136"/>
    </source>
</evidence>
<dbReference type="Pfam" id="PF08441">
    <property type="entry name" value="Integrin_A_Ig_1"/>
    <property type="match status" value="1"/>
</dbReference>
<sequence length="1066" mass="118521">MYFLVASLCCIILHSFGYNLDTELPIIRTGEQDSYFGFSVALHSFYDEIDDKNYFWLLVGAPKGNSTDLKKLGIVNPGVVYRCDFSRDVNCSVLPFDTKGDVDGDRTSNAWFGVSVYSAGHNQDVLACSHRLLHIEGSFYTYPGRCYKSEFLLESSFRKNALKFCEEKNQNKISEGGPSTINYLEHKYCQMGVSISYIKEESMPLIGAPGVYNYQGEIIYYARPQEEVTRNNSENGYQGYSVTTGKFFKNDKNDIASGAPSFDQHGMVVLFRSRSPGVFQSKPTVIFPPQRQPGTGFGYAVCGVDLDNDGLSDLLVGAPFFSDNTHPEQGRVYVYENRGDGNMKLAYELPGNFSIDKWRANFGRTITAVGDIDLDGFQDVAIGSPYEGNGEGVVYIYRGSKNGLVTTPMQVIKGSTVSSGIKSFGYSISGSLDMDANGYPDILVGAYQSDTVVLLRSKAVISLSSTVTISPSTFDIKGNPTCNETNDGNVKFETLCFDITICTKYTERSGNVTDTIDVMLIMTSDIDYAEPLKRVLFSSNKKEEINRTVGVTPTQKCFAVNAYLREGVNDIFPDIKFKLTYKIVEKAVVTPSSPTDVPSLVPYSVLDPLQIQEVTSVLKFKRDCEKCVPDLELDDSRSKRTLAVGGEVYKLEVTVKNKGDDAYNAKLYVDIPKGISVRQRGVFRVDGDKAEWIGQVYDEEKKLGTNDTKLIIKVANPLKKESQKSLRIELDTSGYSNEPDFLPINISTDSTNEEESATLADNFRFLNISIKSQADLEVNGSTVEEQVSYGGEVVGESAMKRVEDIGNEVIHKYYVKNRGPDPIPSSEIVIHWPFEATSGKHLLYLIDVQFDGKRVDCDFKPGQLNLLGLQTSSAIYGKQQNDTSGDEVKTRRRREADDNQNTPNSKVKREAEPVQDKPQTELDCETRTARCTDIRCTIKFLKADDDVTLTIVSRLWNGTMIEDYQGQLLRVISRTTVRSLNTSVVEKNKANNKAKVGTELTPDTNVAAPSKKLPNWVIPVCVVGAVLLLVLIVFCLYKMGFFKRQKYDKNISDPSEMEGMLDNGKA</sequence>
<evidence type="ECO:0000256" key="8">
    <source>
        <dbReference type="ARBA" id="ARBA00023037"/>
    </source>
</evidence>
<dbReference type="PROSITE" id="PS00242">
    <property type="entry name" value="INTEGRIN_ALPHA"/>
    <property type="match status" value="1"/>
</dbReference>
<dbReference type="InterPro" id="IPR048285">
    <property type="entry name" value="Integrin_alpha_Ig-like_2"/>
</dbReference>
<evidence type="ECO:0000259" key="17">
    <source>
        <dbReference type="Pfam" id="PF20806"/>
    </source>
</evidence>
<evidence type="ECO:0000259" key="16">
    <source>
        <dbReference type="Pfam" id="PF20805"/>
    </source>
</evidence>
<keyword evidence="5" id="KW-0677">Repeat</keyword>
<comment type="caution">
    <text evidence="18">The sequence shown here is derived from an EMBL/GenBank/DDBJ whole genome shotgun (WGS) entry which is preliminary data.</text>
</comment>
<evidence type="ECO:0000313" key="18">
    <source>
        <dbReference type="EMBL" id="CAH3026294.1"/>
    </source>
</evidence>
<dbReference type="SUPFAM" id="SSF69179">
    <property type="entry name" value="Integrin domains"/>
    <property type="match status" value="3"/>
</dbReference>
<feature type="repeat" description="FG-GAP" evidence="12">
    <location>
        <begin position="284"/>
        <end position="344"/>
    </location>
</feature>
<dbReference type="InterPro" id="IPR018184">
    <property type="entry name" value="Integrin_alpha_C_CS"/>
</dbReference>
<evidence type="ECO:0000256" key="14">
    <source>
        <dbReference type="SAM" id="MobiDB-lite"/>
    </source>
</evidence>
<feature type="domain" description="Integrin alpha first immunoglubulin-like" evidence="15">
    <location>
        <begin position="457"/>
        <end position="621"/>
    </location>
</feature>
<keyword evidence="4 13" id="KW-0732">Signal</keyword>
<keyword evidence="11" id="KW-0325">Glycoprotein</keyword>
<evidence type="ECO:0000256" key="5">
    <source>
        <dbReference type="ARBA" id="ARBA00022737"/>
    </source>
</evidence>
<name>A0ABN8M9W8_9CNID</name>